<protein>
    <submittedName>
        <fullName evidence="1">Uncharacterized protein</fullName>
    </submittedName>
</protein>
<gene>
    <name evidence="1" type="ORF">Spb1_40700</name>
</gene>
<dbReference type="KEGG" id="peh:Spb1_40700"/>
<dbReference type="Proteomes" id="UP000315349">
    <property type="component" value="Chromosome"/>
</dbReference>
<proteinExistence type="predicted"/>
<dbReference type="EMBL" id="CP036299">
    <property type="protein sequence ID" value="QDV32121.1"/>
    <property type="molecule type" value="Genomic_DNA"/>
</dbReference>
<name>A0A518GU67_9PLAN</name>
<accession>A0A518GU67</accession>
<dbReference type="AlphaFoldDB" id="A0A518GU67"/>
<evidence type="ECO:0000313" key="1">
    <source>
        <dbReference type="EMBL" id="QDV32121.1"/>
    </source>
</evidence>
<reference evidence="1 2" key="1">
    <citation type="submission" date="2019-02" db="EMBL/GenBank/DDBJ databases">
        <title>Deep-cultivation of Planctomycetes and their phenomic and genomic characterization uncovers novel biology.</title>
        <authorList>
            <person name="Wiegand S."/>
            <person name="Jogler M."/>
            <person name="Boedeker C."/>
            <person name="Pinto D."/>
            <person name="Vollmers J."/>
            <person name="Rivas-Marin E."/>
            <person name="Kohn T."/>
            <person name="Peeters S.H."/>
            <person name="Heuer A."/>
            <person name="Rast P."/>
            <person name="Oberbeckmann S."/>
            <person name="Bunk B."/>
            <person name="Jeske O."/>
            <person name="Meyerdierks A."/>
            <person name="Storesund J.E."/>
            <person name="Kallscheuer N."/>
            <person name="Luecker S."/>
            <person name="Lage O.M."/>
            <person name="Pohl T."/>
            <person name="Merkel B.J."/>
            <person name="Hornburger P."/>
            <person name="Mueller R.-W."/>
            <person name="Bruemmer F."/>
            <person name="Labrenz M."/>
            <person name="Spormann A.M."/>
            <person name="Op den Camp H."/>
            <person name="Overmann J."/>
            <person name="Amann R."/>
            <person name="Jetten M.S.M."/>
            <person name="Mascher T."/>
            <person name="Medema M.H."/>
            <person name="Devos D.P."/>
            <person name="Kaster A.-K."/>
            <person name="Ovreas L."/>
            <person name="Rohde M."/>
            <person name="Galperin M.Y."/>
            <person name="Jogler C."/>
        </authorList>
    </citation>
    <scope>NUCLEOTIDE SEQUENCE [LARGE SCALE GENOMIC DNA]</scope>
    <source>
        <strain evidence="1 2">Spb1</strain>
    </source>
</reference>
<organism evidence="1 2">
    <name type="scientific">Planctopirus ephydatiae</name>
    <dbReference type="NCBI Taxonomy" id="2528019"/>
    <lineage>
        <taxon>Bacteria</taxon>
        <taxon>Pseudomonadati</taxon>
        <taxon>Planctomycetota</taxon>
        <taxon>Planctomycetia</taxon>
        <taxon>Planctomycetales</taxon>
        <taxon>Planctomycetaceae</taxon>
        <taxon>Planctopirus</taxon>
    </lineage>
</organism>
<keyword evidence="2" id="KW-1185">Reference proteome</keyword>
<evidence type="ECO:0000313" key="2">
    <source>
        <dbReference type="Proteomes" id="UP000315349"/>
    </source>
</evidence>
<sequence>MPIPVGVRNKPLWQARTVRLKFFLGKVLGRFKIVPKLLGMLCMILSTEDAKGKQELACI</sequence>